<proteinExistence type="predicted"/>
<evidence type="ECO:0000313" key="2">
    <source>
        <dbReference type="Proteomes" id="UP000247973"/>
    </source>
</evidence>
<dbReference type="Proteomes" id="UP000247973">
    <property type="component" value="Unassembled WGS sequence"/>
</dbReference>
<accession>A0A2V3PP82</accession>
<evidence type="ECO:0000313" key="1">
    <source>
        <dbReference type="EMBL" id="PXV62616.1"/>
    </source>
</evidence>
<dbReference type="OrthoDB" id="1031347at2"/>
<dbReference type="EMBL" id="QICL01000018">
    <property type="protein sequence ID" value="PXV62616.1"/>
    <property type="molecule type" value="Genomic_DNA"/>
</dbReference>
<dbReference type="RefSeq" id="WP_110311289.1">
    <property type="nucleotide sequence ID" value="NZ_QICL01000018.1"/>
</dbReference>
<dbReference type="AlphaFoldDB" id="A0A2V3PP82"/>
<organism evidence="1 2">
    <name type="scientific">Dysgonomonas alginatilytica</name>
    <dbReference type="NCBI Taxonomy" id="1605892"/>
    <lineage>
        <taxon>Bacteria</taxon>
        <taxon>Pseudomonadati</taxon>
        <taxon>Bacteroidota</taxon>
        <taxon>Bacteroidia</taxon>
        <taxon>Bacteroidales</taxon>
        <taxon>Dysgonomonadaceae</taxon>
        <taxon>Dysgonomonas</taxon>
    </lineage>
</organism>
<sequence>MIITGSDIDIFDINGNKIAEIGFAGGLFKRELMNEHYIQLSLNYTEYFEFGRGMFVKYQDRIYTIRKESLPEQKGLYELRYTLKFEAIEMFFLDFVLFYTFQGFSEAAWTLTGTPQQFLQIALVNINEYFGLMDEADKWKIGVFPVMTPIEISFENQNTFDGLTNIAEKFGAEWWLDYESKTLNLGYYESESEAIDLEIDQALKEFKRSNENNDDYCTRLFAFGGARNIPTNYRGIEPGSVVDALVQKRLRLPASNGDFIDAIPNMLPNQIIERVKFFDHIFPQRTGEITSLRIDDTQKDQDGNPWLIFYFKDSGLNFSEDYILPGQTLKLTFGDNSWLAGRTFELEYHPSTIEGETGEFEIINDQSLPNITIPNDILRPKVGDFYTLFNFDISLVGDQYVGEAEQLLLEEATEWMESVRMDNSTYTCPVDPVWAYHNELSMGLGQRVNLISDILKYGIKESRVFGYEKSLETFEDTYTIGDKPRYSRLKTIDKTIETNREIADLQYLEAMRAANGALRNVKALNYLRIALENNTTIEGGLILTTLIRLGHMVGNVWKENAGISGIVTEAGDDPFLWGGGTFDDAIESIANIILRMDGSGQLAKGNILWDALGNILMRGLFESNKDGNRIIIDPEDRSIKLIDANGDIYGRWVFSEYGSRFELEYNNNKTRMLATGIESQFENRFGQYGYGGMSVSEFDSSNKLLRGFRASIPSDTDTLEVITEGLPENSLGLRKGQHYCGDDGIIRMVK</sequence>
<keyword evidence="2" id="KW-1185">Reference proteome</keyword>
<protein>
    <submittedName>
        <fullName evidence="1">Uncharacterized protein</fullName>
    </submittedName>
</protein>
<gene>
    <name evidence="1" type="ORF">CLV62_1183</name>
</gene>
<reference evidence="1 2" key="1">
    <citation type="submission" date="2018-03" db="EMBL/GenBank/DDBJ databases">
        <title>Genomic Encyclopedia of Archaeal and Bacterial Type Strains, Phase II (KMG-II): from individual species to whole genera.</title>
        <authorList>
            <person name="Goeker M."/>
        </authorList>
    </citation>
    <scope>NUCLEOTIDE SEQUENCE [LARGE SCALE GENOMIC DNA]</scope>
    <source>
        <strain evidence="1 2">DSM 100214</strain>
    </source>
</reference>
<comment type="caution">
    <text evidence="1">The sequence shown here is derived from an EMBL/GenBank/DDBJ whole genome shotgun (WGS) entry which is preliminary data.</text>
</comment>
<name>A0A2V3PP82_9BACT</name>